<keyword evidence="2" id="KW-1185">Reference proteome</keyword>
<sequence length="54" mass="6235">MAQSIRIRSSRARFLRASKLPILHHPMCLPPIPVRKGHFLLRSSWHSLHALCIP</sequence>
<reference evidence="1 2" key="1">
    <citation type="submission" date="2016-10" db="EMBL/GenBank/DDBJ databases">
        <authorList>
            <person name="Varghese N."/>
            <person name="Submissions S."/>
        </authorList>
    </citation>
    <scope>NUCLEOTIDE SEQUENCE [LARGE SCALE GENOMIC DNA]</scope>
    <source>
        <strain evidence="1 2">CGMCC 1.6853</strain>
    </source>
</reference>
<evidence type="ECO:0000313" key="1">
    <source>
        <dbReference type="EMBL" id="SCZ12435.1"/>
    </source>
</evidence>
<accession>A0A1G5LHK6</accession>
<evidence type="ECO:0000313" key="2">
    <source>
        <dbReference type="Proteomes" id="UP000183031"/>
    </source>
</evidence>
<proteinExistence type="predicted"/>
<name>A0A1G5LHK6_9GAMM</name>
<protein>
    <submittedName>
        <fullName evidence="1">Uncharacterized protein</fullName>
    </submittedName>
</protein>
<comment type="caution">
    <text evidence="1">The sequence shown here is derived from an EMBL/GenBank/DDBJ whole genome shotgun (WGS) entry which is preliminary data.</text>
</comment>
<dbReference type="EMBL" id="FMUT01000014">
    <property type="protein sequence ID" value="SCZ12435.1"/>
    <property type="molecule type" value="Genomic_DNA"/>
</dbReference>
<organism evidence="1 2">
    <name type="scientific">Serratia nematodiphila</name>
    <dbReference type="NCBI Taxonomy" id="458197"/>
    <lineage>
        <taxon>Bacteria</taxon>
        <taxon>Pseudomonadati</taxon>
        <taxon>Pseudomonadota</taxon>
        <taxon>Gammaproteobacteria</taxon>
        <taxon>Enterobacterales</taxon>
        <taxon>Yersiniaceae</taxon>
        <taxon>Serratia</taxon>
    </lineage>
</organism>
<dbReference type="Proteomes" id="UP000183031">
    <property type="component" value="Unassembled WGS sequence"/>
</dbReference>
<gene>
    <name evidence="1" type="ORF">SAMN02927935_04412</name>
</gene>